<dbReference type="AlphaFoldDB" id="A0A919R7N9"/>
<feature type="region of interest" description="Disordered" evidence="2">
    <location>
        <begin position="211"/>
        <end position="241"/>
    </location>
</feature>
<name>A0A919R7N9_9ACTN</name>
<proteinExistence type="predicted"/>
<comment type="caution">
    <text evidence="3">The sequence shown here is derived from an EMBL/GenBank/DDBJ whole genome shotgun (WGS) entry which is preliminary data.</text>
</comment>
<evidence type="ECO:0000313" key="4">
    <source>
        <dbReference type="Proteomes" id="UP000655287"/>
    </source>
</evidence>
<sequence length="385" mass="41583">MTARHTGVEGTAMTSGAFTGGDQERKAVYLPAAHADRFYRTTADRGRRVVESVPELPYLSHYRSGVLNFTVDVLDSRPAGPGSGTEPAADLGTGAARGAEPVGGRAAVPGAGQGTGEGTGSATDRLRDRYRHAGRQLISRFEDFGASLLPLDSGELMRMVVSTPHGGVHCGRLRAGEYLLGLAQRGQDVPRMDRAMNDLISEIRTQELRLGAENPGGDQAGDDLPPLAAPSQPHLETGPAFGESSQAKLVDLWSRTVNVADLHYAALYHDWTLVQAGDVFAESELDIWFTGLPRPTRRALYQDIAGRLRADLVRLHHALRRMVPGRVDRLVLDVQAGAVYVHWPWHAPGDFLIGVTLYQDIVDRAERRLRRLAAELPDAAGAPSG</sequence>
<dbReference type="EMBL" id="BOOU01000089">
    <property type="protein sequence ID" value="GII81186.1"/>
    <property type="molecule type" value="Genomic_DNA"/>
</dbReference>
<accession>A0A919R7N9</accession>
<evidence type="ECO:0000256" key="1">
    <source>
        <dbReference type="SAM" id="Coils"/>
    </source>
</evidence>
<feature type="coiled-coil region" evidence="1">
    <location>
        <begin position="355"/>
        <end position="382"/>
    </location>
</feature>
<gene>
    <name evidence="3" type="ORF">Sru01_61680</name>
</gene>
<organism evidence="3 4">
    <name type="scientific">Sphaerisporangium rufum</name>
    <dbReference type="NCBI Taxonomy" id="1381558"/>
    <lineage>
        <taxon>Bacteria</taxon>
        <taxon>Bacillati</taxon>
        <taxon>Actinomycetota</taxon>
        <taxon>Actinomycetes</taxon>
        <taxon>Streptosporangiales</taxon>
        <taxon>Streptosporangiaceae</taxon>
        <taxon>Sphaerisporangium</taxon>
    </lineage>
</organism>
<feature type="compositionally biased region" description="Low complexity" evidence="2">
    <location>
        <begin position="94"/>
        <end position="110"/>
    </location>
</feature>
<evidence type="ECO:0000313" key="3">
    <source>
        <dbReference type="EMBL" id="GII81186.1"/>
    </source>
</evidence>
<evidence type="ECO:0000256" key="2">
    <source>
        <dbReference type="SAM" id="MobiDB-lite"/>
    </source>
</evidence>
<keyword evidence="4" id="KW-1185">Reference proteome</keyword>
<protein>
    <submittedName>
        <fullName evidence="3">Uncharacterized protein</fullName>
    </submittedName>
</protein>
<feature type="region of interest" description="Disordered" evidence="2">
    <location>
        <begin position="78"/>
        <end position="124"/>
    </location>
</feature>
<keyword evidence="1" id="KW-0175">Coiled coil</keyword>
<dbReference type="Proteomes" id="UP000655287">
    <property type="component" value="Unassembled WGS sequence"/>
</dbReference>
<reference evidence="3" key="1">
    <citation type="submission" date="2021-01" db="EMBL/GenBank/DDBJ databases">
        <title>Whole genome shotgun sequence of Sphaerisporangium rufum NBRC 109079.</title>
        <authorList>
            <person name="Komaki H."/>
            <person name="Tamura T."/>
        </authorList>
    </citation>
    <scope>NUCLEOTIDE SEQUENCE</scope>
    <source>
        <strain evidence="3">NBRC 109079</strain>
    </source>
</reference>